<dbReference type="Proteomes" id="UP000800200">
    <property type="component" value="Unassembled WGS sequence"/>
</dbReference>
<proteinExistence type="predicted"/>
<sequence length="66" mass="7415">GRRIFRTSYGYVCLGPQRTQSGERICVLLGSNYPLMLYPVRKESPVVGECYVNGLMEGEALGRFLL</sequence>
<organism evidence="1 2">
    <name type="scientific">Zopfia rhizophila CBS 207.26</name>
    <dbReference type="NCBI Taxonomy" id="1314779"/>
    <lineage>
        <taxon>Eukaryota</taxon>
        <taxon>Fungi</taxon>
        <taxon>Dikarya</taxon>
        <taxon>Ascomycota</taxon>
        <taxon>Pezizomycotina</taxon>
        <taxon>Dothideomycetes</taxon>
        <taxon>Dothideomycetes incertae sedis</taxon>
        <taxon>Zopfiaceae</taxon>
        <taxon>Zopfia</taxon>
    </lineage>
</organism>
<protein>
    <submittedName>
        <fullName evidence="1">Uncharacterized protein</fullName>
    </submittedName>
</protein>
<accession>A0A6A6ESP2</accession>
<evidence type="ECO:0000313" key="2">
    <source>
        <dbReference type="Proteomes" id="UP000800200"/>
    </source>
</evidence>
<evidence type="ECO:0000313" key="1">
    <source>
        <dbReference type="EMBL" id="KAF2194205.1"/>
    </source>
</evidence>
<dbReference type="Pfam" id="PF26639">
    <property type="entry name" value="Het-6_barrel"/>
    <property type="match status" value="1"/>
</dbReference>
<gene>
    <name evidence="1" type="ORF">K469DRAFT_537682</name>
</gene>
<dbReference type="OrthoDB" id="2157530at2759"/>
<reference evidence="1" key="1">
    <citation type="journal article" date="2020" name="Stud. Mycol.">
        <title>101 Dothideomycetes genomes: a test case for predicting lifestyles and emergence of pathogens.</title>
        <authorList>
            <person name="Haridas S."/>
            <person name="Albert R."/>
            <person name="Binder M."/>
            <person name="Bloem J."/>
            <person name="Labutti K."/>
            <person name="Salamov A."/>
            <person name="Andreopoulos B."/>
            <person name="Baker S."/>
            <person name="Barry K."/>
            <person name="Bills G."/>
            <person name="Bluhm B."/>
            <person name="Cannon C."/>
            <person name="Castanera R."/>
            <person name="Culley D."/>
            <person name="Daum C."/>
            <person name="Ezra D."/>
            <person name="Gonzalez J."/>
            <person name="Henrissat B."/>
            <person name="Kuo A."/>
            <person name="Liang C."/>
            <person name="Lipzen A."/>
            <person name="Lutzoni F."/>
            <person name="Magnuson J."/>
            <person name="Mondo S."/>
            <person name="Nolan M."/>
            <person name="Ohm R."/>
            <person name="Pangilinan J."/>
            <person name="Park H.-J."/>
            <person name="Ramirez L."/>
            <person name="Alfaro M."/>
            <person name="Sun H."/>
            <person name="Tritt A."/>
            <person name="Yoshinaga Y."/>
            <person name="Zwiers L.-H."/>
            <person name="Turgeon B."/>
            <person name="Goodwin S."/>
            <person name="Spatafora J."/>
            <person name="Crous P."/>
            <person name="Grigoriev I."/>
        </authorList>
    </citation>
    <scope>NUCLEOTIDE SEQUENCE</scope>
    <source>
        <strain evidence="1">CBS 207.26</strain>
    </source>
</reference>
<dbReference type="AlphaFoldDB" id="A0A6A6ESP2"/>
<dbReference type="EMBL" id="ML994612">
    <property type="protein sequence ID" value="KAF2194205.1"/>
    <property type="molecule type" value="Genomic_DNA"/>
</dbReference>
<name>A0A6A6ESP2_9PEZI</name>
<feature type="non-terminal residue" evidence="1">
    <location>
        <position position="1"/>
    </location>
</feature>
<keyword evidence="2" id="KW-1185">Reference proteome</keyword>
<feature type="non-terminal residue" evidence="1">
    <location>
        <position position="66"/>
    </location>
</feature>